<organism evidence="7 8">
    <name type="scientific">Penicillium brevicompactum</name>
    <dbReference type="NCBI Taxonomy" id="5074"/>
    <lineage>
        <taxon>Eukaryota</taxon>
        <taxon>Fungi</taxon>
        <taxon>Dikarya</taxon>
        <taxon>Ascomycota</taxon>
        <taxon>Pezizomycotina</taxon>
        <taxon>Eurotiomycetes</taxon>
        <taxon>Eurotiomycetidae</taxon>
        <taxon>Eurotiales</taxon>
        <taxon>Aspergillaceae</taxon>
        <taxon>Penicillium</taxon>
    </lineage>
</organism>
<feature type="region of interest" description="Disordered" evidence="5">
    <location>
        <begin position="107"/>
        <end position="131"/>
    </location>
</feature>
<evidence type="ECO:0000256" key="5">
    <source>
        <dbReference type="SAM" id="MobiDB-lite"/>
    </source>
</evidence>
<dbReference type="SUPFAM" id="SSF54001">
    <property type="entry name" value="Cysteine proteinases"/>
    <property type="match status" value="1"/>
</dbReference>
<evidence type="ECO:0000256" key="1">
    <source>
        <dbReference type="ARBA" id="ARBA00005234"/>
    </source>
</evidence>
<dbReference type="GO" id="GO:0005634">
    <property type="term" value="C:nucleus"/>
    <property type="evidence" value="ECO:0007669"/>
    <property type="project" value="TreeGrafter"/>
</dbReference>
<dbReference type="Pfam" id="PF02902">
    <property type="entry name" value="Peptidase_C48"/>
    <property type="match status" value="1"/>
</dbReference>
<dbReference type="EMBL" id="JAPZBQ010000005">
    <property type="protein sequence ID" value="KAJ5328636.1"/>
    <property type="molecule type" value="Genomic_DNA"/>
</dbReference>
<keyword evidence="3" id="KW-0378">Hydrolase</keyword>
<name>A0A9W9Q7W8_PENBR</name>
<feature type="compositionally biased region" description="Pro residues" evidence="5">
    <location>
        <begin position="115"/>
        <end position="127"/>
    </location>
</feature>
<evidence type="ECO:0000256" key="2">
    <source>
        <dbReference type="ARBA" id="ARBA00022670"/>
    </source>
</evidence>
<dbReference type="GO" id="GO:0016926">
    <property type="term" value="P:protein desumoylation"/>
    <property type="evidence" value="ECO:0007669"/>
    <property type="project" value="TreeGrafter"/>
</dbReference>
<reference evidence="7" key="1">
    <citation type="submission" date="2022-12" db="EMBL/GenBank/DDBJ databases">
        <authorList>
            <person name="Petersen C."/>
        </authorList>
    </citation>
    <scope>NUCLEOTIDE SEQUENCE</scope>
    <source>
        <strain evidence="7">IBT 35673</strain>
    </source>
</reference>
<accession>A0A9W9Q7W8</accession>
<comment type="caution">
    <text evidence="7">The sequence shown here is derived from an EMBL/GenBank/DDBJ whole genome shotgun (WGS) entry which is preliminary data.</text>
</comment>
<reference evidence="7" key="2">
    <citation type="journal article" date="2023" name="IMA Fungus">
        <title>Comparative genomic study of the Penicillium genus elucidates a diverse pangenome and 15 lateral gene transfer events.</title>
        <authorList>
            <person name="Petersen C."/>
            <person name="Sorensen T."/>
            <person name="Nielsen M.R."/>
            <person name="Sondergaard T.E."/>
            <person name="Sorensen J.L."/>
            <person name="Fitzpatrick D.A."/>
            <person name="Frisvad J.C."/>
            <person name="Nielsen K.L."/>
        </authorList>
    </citation>
    <scope>NUCLEOTIDE SEQUENCE</scope>
    <source>
        <strain evidence="7">IBT 35673</strain>
    </source>
</reference>
<dbReference type="PANTHER" id="PTHR12606:SF141">
    <property type="entry name" value="GH15225P-RELATED"/>
    <property type="match status" value="1"/>
</dbReference>
<evidence type="ECO:0000256" key="3">
    <source>
        <dbReference type="ARBA" id="ARBA00022801"/>
    </source>
</evidence>
<dbReference type="Gene3D" id="3.40.395.10">
    <property type="entry name" value="Adenoviral Proteinase, Chain A"/>
    <property type="match status" value="1"/>
</dbReference>
<keyword evidence="4" id="KW-0788">Thiol protease</keyword>
<dbReference type="PANTHER" id="PTHR12606">
    <property type="entry name" value="SENTRIN/SUMO-SPECIFIC PROTEASE"/>
    <property type="match status" value="1"/>
</dbReference>
<dbReference type="InterPro" id="IPR003653">
    <property type="entry name" value="Peptidase_C48_C"/>
</dbReference>
<dbReference type="Proteomes" id="UP001147695">
    <property type="component" value="Unassembled WGS sequence"/>
</dbReference>
<protein>
    <submittedName>
        <fullName evidence="7">Peptidase C48 SUMO/Sentrin/Ubl1</fullName>
    </submittedName>
</protein>
<dbReference type="AlphaFoldDB" id="A0A9W9Q7W8"/>
<sequence>MGLFSWYFCHRRGSSSKSPKSSEAKQNPLVAPKLPVSDEEGSNSPDISLPGAFPSTPPESPGLKPIDPYGETTEEAEASSQEWEPMDLDDHTKPALVTDLGIHLHPRWPAYRSRPPTPKRTPPPSPPKVKRVRDDRMEIDDPWQQHAREFSRTPHGPVSAVQLFNPKPKPIPPNRIASWYAPEFEKREKERLARELDRHRPSRVVPRGQPVRSLSPTWLTKVQNAVQCAQSQVIARSLTGDEICQKDIVTCIRPLAWLNDEIINSYLGLLVHYLRELNGNLGPKDKPRFHSFNTFFYSTLRDKGYAGVARWARRAKIGGADLLNVDMVFIPVHEVNHWTLMVVRPADRTIEYFDSLGSAGSAQVTRIKKWLHGELGDQYKEEEWTVLASLSSQQDNMSDCGVFLLMNAKAIALGIEPTAFGPSHTSLLRRKIVAELMNGGLHGEFIPQDPAGLLLL</sequence>
<evidence type="ECO:0000313" key="7">
    <source>
        <dbReference type="EMBL" id="KAJ5328636.1"/>
    </source>
</evidence>
<dbReference type="PROSITE" id="PS50600">
    <property type="entry name" value="ULP_PROTEASE"/>
    <property type="match status" value="1"/>
</dbReference>
<feature type="domain" description="Ubiquitin-like protease family profile" evidence="6">
    <location>
        <begin position="241"/>
        <end position="411"/>
    </location>
</feature>
<keyword evidence="2" id="KW-0645">Protease</keyword>
<comment type="similarity">
    <text evidence="1">Belongs to the peptidase C48 family.</text>
</comment>
<dbReference type="GO" id="GO:0016929">
    <property type="term" value="F:deSUMOylase activity"/>
    <property type="evidence" value="ECO:0007669"/>
    <property type="project" value="TreeGrafter"/>
</dbReference>
<gene>
    <name evidence="7" type="ORF">N7452_009026</name>
</gene>
<evidence type="ECO:0000313" key="8">
    <source>
        <dbReference type="Proteomes" id="UP001147695"/>
    </source>
</evidence>
<dbReference type="InterPro" id="IPR038765">
    <property type="entry name" value="Papain-like_cys_pep_sf"/>
</dbReference>
<dbReference type="GO" id="GO:0006508">
    <property type="term" value="P:proteolysis"/>
    <property type="evidence" value="ECO:0007669"/>
    <property type="project" value="UniProtKB-KW"/>
</dbReference>
<evidence type="ECO:0000259" key="6">
    <source>
        <dbReference type="PROSITE" id="PS50600"/>
    </source>
</evidence>
<proteinExistence type="inferred from homology"/>
<feature type="region of interest" description="Disordered" evidence="5">
    <location>
        <begin position="11"/>
        <end position="94"/>
    </location>
</feature>
<evidence type="ECO:0000256" key="4">
    <source>
        <dbReference type="ARBA" id="ARBA00022807"/>
    </source>
</evidence>